<organism evidence="1 2">
    <name type="scientific">Clostridium collagenovorans DSM 3089</name>
    <dbReference type="NCBI Taxonomy" id="1121306"/>
    <lineage>
        <taxon>Bacteria</taxon>
        <taxon>Bacillati</taxon>
        <taxon>Bacillota</taxon>
        <taxon>Clostridia</taxon>
        <taxon>Eubacteriales</taxon>
        <taxon>Clostridiaceae</taxon>
        <taxon>Clostridium</taxon>
    </lineage>
</organism>
<reference evidence="1 2" key="1">
    <citation type="submission" date="2016-11" db="EMBL/GenBank/DDBJ databases">
        <authorList>
            <person name="Jaros S."/>
            <person name="Januszkiewicz K."/>
            <person name="Wedrychowicz H."/>
        </authorList>
    </citation>
    <scope>NUCLEOTIDE SEQUENCE [LARGE SCALE GENOMIC DNA]</scope>
    <source>
        <strain evidence="1 2">DSM 3089</strain>
    </source>
</reference>
<evidence type="ECO:0000313" key="1">
    <source>
        <dbReference type="EMBL" id="SHI04378.1"/>
    </source>
</evidence>
<dbReference type="RefSeq" id="WP_072832350.1">
    <property type="nucleotide sequence ID" value="NZ_FQXP01000010.1"/>
</dbReference>
<name>A0A1M5XXV0_9CLOT</name>
<dbReference type="STRING" id="1121306.SAMN02745196_02499"/>
<dbReference type="EMBL" id="FQXP01000010">
    <property type="protein sequence ID" value="SHI04378.1"/>
    <property type="molecule type" value="Genomic_DNA"/>
</dbReference>
<dbReference type="Proteomes" id="UP000184526">
    <property type="component" value="Unassembled WGS sequence"/>
</dbReference>
<protein>
    <submittedName>
        <fullName evidence="1">Uncharacterized protein</fullName>
    </submittedName>
</protein>
<keyword evidence="2" id="KW-1185">Reference proteome</keyword>
<evidence type="ECO:0000313" key="2">
    <source>
        <dbReference type="Proteomes" id="UP000184526"/>
    </source>
</evidence>
<sequence length="102" mass="10680">MAEYLSGSANLQEDPSGNGTLVTATIAKGSVTIDNTKDFVIATKLVITDGGTDKVYTIVQNFPKAQASDTSFVLTKAFSPTIDATTVKSTEAYIVTNATQTP</sequence>
<accession>A0A1M5XXV0</accession>
<proteinExistence type="predicted"/>
<gene>
    <name evidence="1" type="ORF">SAMN02745196_02499</name>
</gene>
<dbReference type="AlphaFoldDB" id="A0A1M5XXV0"/>